<comment type="caution">
    <text evidence="2">The sequence shown here is derived from an EMBL/GenBank/DDBJ whole genome shotgun (WGS) entry which is preliminary data.</text>
</comment>
<dbReference type="Proteomes" id="UP000224006">
    <property type="component" value="Chromosome IV"/>
</dbReference>
<gene>
    <name evidence="2" type="ORF">BESB_056570</name>
</gene>
<feature type="region of interest" description="Disordered" evidence="1">
    <location>
        <begin position="271"/>
        <end position="326"/>
    </location>
</feature>
<sequence>MLPLGPSASCCHHSDDGPSLKRSLEGATPTIHASRPLYSRLCRYFVSRLLVLLFTFTPEAHARFLLPLSHSSIPAWRDASTWLSARLPSSHLSRRIWSPSSSNGAKRSSGFSVFSLPPFPGGLDLTCVSAAGLPQDSSLVHAFPSDGAGKPPLLSRTTQAGETAQPRPALGSPGGRILWCMSPERFCSFLPPRRWIRSLAVAHPRGRQTPWVERRSGLRLPPPCGASRVSARQRANALVSFELLCRHHTLSALNAFGQSLAYGRENAGAETRGLTEGLPPFNARVSRSADNATAEKVDELKGAQSPQRSKSEEREHGAPLSLSSPSAALLGKTREAALEELERYERIRDTRLLMSWDAWARGVGKSPEYLKTLVTLAYSSPSASYKVEKRARPAADKRRGLDEARDAQTNASPDSRPAFSLYDDSASAEGGERELEGAEPGCLGTKSQQLEGADRRASDGLSHEAASRGQQAASASGGPREGGRNVATMGRRAIKG</sequence>
<feature type="compositionally biased region" description="Low complexity" evidence="1">
    <location>
        <begin position="467"/>
        <end position="478"/>
    </location>
</feature>
<feature type="compositionally biased region" description="Basic and acidic residues" evidence="1">
    <location>
        <begin position="452"/>
        <end position="466"/>
    </location>
</feature>
<dbReference type="RefSeq" id="XP_029220015.1">
    <property type="nucleotide sequence ID" value="XM_029364092.1"/>
</dbReference>
<proteinExistence type="predicted"/>
<name>A0A2A9MJ61_BESBE</name>
<reference evidence="2 3" key="1">
    <citation type="submission" date="2017-09" db="EMBL/GenBank/DDBJ databases">
        <title>Genome sequencing of Besnoitia besnoiti strain Bb-Ger1.</title>
        <authorList>
            <person name="Schares G."/>
            <person name="Venepally P."/>
            <person name="Lorenzi H.A."/>
        </authorList>
    </citation>
    <scope>NUCLEOTIDE SEQUENCE [LARGE SCALE GENOMIC DNA]</scope>
    <source>
        <strain evidence="2 3">Bb-Ger1</strain>
    </source>
</reference>
<feature type="compositionally biased region" description="Basic and acidic residues" evidence="1">
    <location>
        <begin position="386"/>
        <end position="406"/>
    </location>
</feature>
<dbReference type="KEGG" id="bbes:BESB_056570"/>
<keyword evidence="3" id="KW-1185">Reference proteome</keyword>
<dbReference type="VEuPathDB" id="ToxoDB:BESB_056570"/>
<dbReference type="GeneID" id="40310586"/>
<evidence type="ECO:0000256" key="1">
    <source>
        <dbReference type="SAM" id="MobiDB-lite"/>
    </source>
</evidence>
<evidence type="ECO:0000313" key="2">
    <source>
        <dbReference type="EMBL" id="PFH36006.1"/>
    </source>
</evidence>
<protein>
    <submittedName>
        <fullName evidence="2">Uncharacterized protein</fullName>
    </submittedName>
</protein>
<feature type="region of interest" description="Disordered" evidence="1">
    <location>
        <begin position="150"/>
        <end position="170"/>
    </location>
</feature>
<feature type="region of interest" description="Disordered" evidence="1">
    <location>
        <begin position="382"/>
        <end position="496"/>
    </location>
</feature>
<evidence type="ECO:0000313" key="3">
    <source>
        <dbReference type="Proteomes" id="UP000224006"/>
    </source>
</evidence>
<accession>A0A2A9MJ61</accession>
<dbReference type="EMBL" id="NWUJ01000004">
    <property type="protein sequence ID" value="PFH36006.1"/>
    <property type="molecule type" value="Genomic_DNA"/>
</dbReference>
<dbReference type="AlphaFoldDB" id="A0A2A9MJ61"/>
<organism evidence="2 3">
    <name type="scientific">Besnoitia besnoiti</name>
    <name type="common">Apicomplexan protozoan</name>
    <dbReference type="NCBI Taxonomy" id="94643"/>
    <lineage>
        <taxon>Eukaryota</taxon>
        <taxon>Sar</taxon>
        <taxon>Alveolata</taxon>
        <taxon>Apicomplexa</taxon>
        <taxon>Conoidasida</taxon>
        <taxon>Coccidia</taxon>
        <taxon>Eucoccidiorida</taxon>
        <taxon>Eimeriorina</taxon>
        <taxon>Sarcocystidae</taxon>
        <taxon>Besnoitia</taxon>
    </lineage>
</organism>